<dbReference type="Proteomes" id="UP000184356">
    <property type="component" value="Unassembled WGS sequence"/>
</dbReference>
<dbReference type="STRING" id="1036612.A0A1L9T5Z8"/>
<dbReference type="SUPFAM" id="SSF53474">
    <property type="entry name" value="alpha/beta-Hydrolases"/>
    <property type="match status" value="1"/>
</dbReference>
<dbReference type="EMBL" id="KV878594">
    <property type="protein sequence ID" value="OJJ54872.1"/>
    <property type="molecule type" value="Genomic_DNA"/>
</dbReference>
<dbReference type="RefSeq" id="XP_040698678.1">
    <property type="nucleotide sequence ID" value="XM_040840747.1"/>
</dbReference>
<dbReference type="Gene3D" id="3.40.50.1820">
    <property type="entry name" value="alpha/beta hydrolase"/>
    <property type="match status" value="1"/>
</dbReference>
<dbReference type="PANTHER" id="PTHR43056">
    <property type="entry name" value="PEPTIDASE S9 PROLYL OLIGOPEPTIDASE"/>
    <property type="match status" value="1"/>
</dbReference>
<proteinExistence type="predicted"/>
<dbReference type="OrthoDB" id="2578740at2759"/>
<dbReference type="InterPro" id="IPR029058">
    <property type="entry name" value="AB_hydrolase_fold"/>
</dbReference>
<dbReference type="GeneID" id="63756820"/>
<dbReference type="InterPro" id="IPR000383">
    <property type="entry name" value="Xaa-Pro-like_dom"/>
</dbReference>
<keyword evidence="3" id="KW-1185">Reference proteome</keyword>
<dbReference type="InterPro" id="IPR005674">
    <property type="entry name" value="CocE/Ser_esterase"/>
</dbReference>
<dbReference type="AlphaFoldDB" id="A0A1L9T5Z8"/>
<name>A0A1L9T5Z8_9EURO</name>
<sequence>MAPFKVGSVGVIQCPMVPPDWEPKIPSSKVLPAGYKRTPEALALPTSIIFDEDQVIRLRDGCRIRVDIYRPVCEERVPAVVMWSPYGKSGSGVLNLHKFPFRAGVRSSKLSGYESFEGLDPATWVPKGYAIVNVDIRGINDSEGDLRFWGTADGRDGYDAVEEIAKLPWCNGRVALAGNSWLAMSQWFIAAERPPHLVCIAPLEAVSDTFRESRCRGGVPASGFSGLIVKMLRGRGEAEDIGLLV</sequence>
<dbReference type="Pfam" id="PF02129">
    <property type="entry name" value="Peptidase_S15"/>
    <property type="match status" value="1"/>
</dbReference>
<feature type="domain" description="Xaa-Pro dipeptidyl-peptidase-like" evidence="1">
    <location>
        <begin position="60"/>
        <end position="223"/>
    </location>
</feature>
<evidence type="ECO:0000259" key="1">
    <source>
        <dbReference type="Pfam" id="PF02129"/>
    </source>
</evidence>
<evidence type="ECO:0000313" key="3">
    <source>
        <dbReference type="Proteomes" id="UP000184356"/>
    </source>
</evidence>
<dbReference type="GO" id="GO:0016787">
    <property type="term" value="F:hydrolase activity"/>
    <property type="evidence" value="ECO:0007669"/>
    <property type="project" value="InterPro"/>
</dbReference>
<dbReference type="VEuPathDB" id="FungiDB:ASPSYDRAFT_136146"/>
<gene>
    <name evidence="2" type="ORF">ASPSYDRAFT_136146</name>
</gene>
<evidence type="ECO:0000313" key="2">
    <source>
        <dbReference type="EMBL" id="OJJ54872.1"/>
    </source>
</evidence>
<dbReference type="NCBIfam" id="TIGR00976">
    <property type="entry name" value="CocE_NonD"/>
    <property type="match status" value="1"/>
</dbReference>
<organism evidence="2 3">
    <name type="scientific">Aspergillus sydowii CBS 593.65</name>
    <dbReference type="NCBI Taxonomy" id="1036612"/>
    <lineage>
        <taxon>Eukaryota</taxon>
        <taxon>Fungi</taxon>
        <taxon>Dikarya</taxon>
        <taxon>Ascomycota</taxon>
        <taxon>Pezizomycotina</taxon>
        <taxon>Eurotiomycetes</taxon>
        <taxon>Eurotiomycetidae</taxon>
        <taxon>Eurotiales</taxon>
        <taxon>Aspergillaceae</taxon>
        <taxon>Aspergillus</taxon>
        <taxon>Aspergillus subgen. Nidulantes</taxon>
    </lineage>
</organism>
<dbReference type="PANTHER" id="PTHR43056:SF10">
    <property type="entry name" value="COCE_NOND FAMILY, PUTATIVE (AFU_ORTHOLOGUE AFUA_7G00600)-RELATED"/>
    <property type="match status" value="1"/>
</dbReference>
<accession>A0A1L9T5Z8</accession>
<dbReference type="InterPro" id="IPR050585">
    <property type="entry name" value="Xaa-Pro_dipeptidyl-ppase/CocE"/>
</dbReference>
<protein>
    <recommendedName>
        <fullName evidence="1">Xaa-Pro dipeptidyl-peptidase-like domain-containing protein</fullName>
    </recommendedName>
</protein>
<reference evidence="3" key="1">
    <citation type="journal article" date="2017" name="Genome Biol.">
        <title>Comparative genomics reveals high biological diversity and specific adaptations in the industrially and medically important fungal genus Aspergillus.</title>
        <authorList>
            <person name="de Vries R.P."/>
            <person name="Riley R."/>
            <person name="Wiebenga A."/>
            <person name="Aguilar-Osorio G."/>
            <person name="Amillis S."/>
            <person name="Uchima C.A."/>
            <person name="Anderluh G."/>
            <person name="Asadollahi M."/>
            <person name="Askin M."/>
            <person name="Barry K."/>
            <person name="Battaglia E."/>
            <person name="Bayram O."/>
            <person name="Benocci T."/>
            <person name="Braus-Stromeyer S.A."/>
            <person name="Caldana C."/>
            <person name="Canovas D."/>
            <person name="Cerqueira G.C."/>
            <person name="Chen F."/>
            <person name="Chen W."/>
            <person name="Choi C."/>
            <person name="Clum A."/>
            <person name="Dos Santos R.A."/>
            <person name="Damasio A.R."/>
            <person name="Diallinas G."/>
            <person name="Emri T."/>
            <person name="Fekete E."/>
            <person name="Flipphi M."/>
            <person name="Freyberg S."/>
            <person name="Gallo A."/>
            <person name="Gournas C."/>
            <person name="Habgood R."/>
            <person name="Hainaut M."/>
            <person name="Harispe M.L."/>
            <person name="Henrissat B."/>
            <person name="Hilden K.S."/>
            <person name="Hope R."/>
            <person name="Hossain A."/>
            <person name="Karabika E."/>
            <person name="Karaffa L."/>
            <person name="Karanyi Z."/>
            <person name="Krasevec N."/>
            <person name="Kuo A."/>
            <person name="Kusch H."/>
            <person name="LaButti K."/>
            <person name="Lagendijk E.L."/>
            <person name="Lapidus A."/>
            <person name="Levasseur A."/>
            <person name="Lindquist E."/>
            <person name="Lipzen A."/>
            <person name="Logrieco A.F."/>
            <person name="MacCabe A."/>
            <person name="Maekelae M.R."/>
            <person name="Malavazi I."/>
            <person name="Melin P."/>
            <person name="Meyer V."/>
            <person name="Mielnichuk N."/>
            <person name="Miskei M."/>
            <person name="Molnar A.P."/>
            <person name="Mule G."/>
            <person name="Ngan C.Y."/>
            <person name="Orejas M."/>
            <person name="Orosz E."/>
            <person name="Ouedraogo J.P."/>
            <person name="Overkamp K.M."/>
            <person name="Park H.-S."/>
            <person name="Perrone G."/>
            <person name="Piumi F."/>
            <person name="Punt P.J."/>
            <person name="Ram A.F."/>
            <person name="Ramon A."/>
            <person name="Rauscher S."/>
            <person name="Record E."/>
            <person name="Riano-Pachon D.M."/>
            <person name="Robert V."/>
            <person name="Roehrig J."/>
            <person name="Ruller R."/>
            <person name="Salamov A."/>
            <person name="Salih N.S."/>
            <person name="Samson R.A."/>
            <person name="Sandor E."/>
            <person name="Sanguinetti M."/>
            <person name="Schuetze T."/>
            <person name="Sepcic K."/>
            <person name="Shelest E."/>
            <person name="Sherlock G."/>
            <person name="Sophianopoulou V."/>
            <person name="Squina F.M."/>
            <person name="Sun H."/>
            <person name="Susca A."/>
            <person name="Todd R.B."/>
            <person name="Tsang A."/>
            <person name="Unkles S.E."/>
            <person name="van de Wiele N."/>
            <person name="van Rossen-Uffink D."/>
            <person name="Oliveira J.V."/>
            <person name="Vesth T.C."/>
            <person name="Visser J."/>
            <person name="Yu J.-H."/>
            <person name="Zhou M."/>
            <person name="Andersen M.R."/>
            <person name="Archer D.B."/>
            <person name="Baker S.E."/>
            <person name="Benoit I."/>
            <person name="Brakhage A.A."/>
            <person name="Braus G.H."/>
            <person name="Fischer R."/>
            <person name="Frisvad J.C."/>
            <person name="Goldman G.H."/>
            <person name="Houbraken J."/>
            <person name="Oakley B."/>
            <person name="Pocsi I."/>
            <person name="Scazzocchio C."/>
            <person name="Seiboth B."/>
            <person name="vanKuyk P.A."/>
            <person name="Wortman J."/>
            <person name="Dyer P.S."/>
            <person name="Grigoriev I.V."/>
        </authorList>
    </citation>
    <scope>NUCLEOTIDE SEQUENCE [LARGE SCALE GENOMIC DNA]</scope>
    <source>
        <strain evidence="3">CBS 593.65</strain>
    </source>
</reference>